<protein>
    <recommendedName>
        <fullName evidence="9">TRAP transporter small permease protein</fullName>
    </recommendedName>
</protein>
<evidence type="ECO:0000256" key="1">
    <source>
        <dbReference type="ARBA" id="ARBA00004429"/>
    </source>
</evidence>
<evidence type="ECO:0000313" key="11">
    <source>
        <dbReference type="EMBL" id="PND34239.1"/>
    </source>
</evidence>
<evidence type="ECO:0000256" key="3">
    <source>
        <dbReference type="ARBA" id="ARBA00022475"/>
    </source>
</evidence>
<comment type="subunit">
    <text evidence="9">The complex comprises the extracytoplasmic solute receptor protein and the two transmembrane proteins.</text>
</comment>
<evidence type="ECO:0000313" key="12">
    <source>
        <dbReference type="Proteomes" id="UP000235994"/>
    </source>
</evidence>
<dbReference type="RefSeq" id="WP_102772308.1">
    <property type="nucleotide sequence ID" value="NZ_POQS01000002.1"/>
</dbReference>
<dbReference type="Proteomes" id="UP000235994">
    <property type="component" value="Unassembled WGS sequence"/>
</dbReference>
<dbReference type="EMBL" id="POQS01000002">
    <property type="protein sequence ID" value="PND34239.1"/>
    <property type="molecule type" value="Genomic_DNA"/>
</dbReference>
<keyword evidence="12" id="KW-1185">Reference proteome</keyword>
<feature type="transmembrane region" description="Helical" evidence="9">
    <location>
        <begin position="83"/>
        <end position="101"/>
    </location>
</feature>
<comment type="subcellular location">
    <subcellularLocation>
        <location evidence="1 9">Cell inner membrane</location>
        <topology evidence="1 9">Multi-pass membrane protein</topology>
    </subcellularLocation>
</comment>
<keyword evidence="4 9" id="KW-0997">Cell inner membrane</keyword>
<dbReference type="GO" id="GO:0022857">
    <property type="term" value="F:transmembrane transporter activity"/>
    <property type="evidence" value="ECO:0007669"/>
    <property type="project" value="UniProtKB-UniRule"/>
</dbReference>
<accession>A0A2N8KLA9</accession>
<organism evidence="11 12">
    <name type="scientific">Achromobacter pulmonis</name>
    <dbReference type="NCBI Taxonomy" id="1389932"/>
    <lineage>
        <taxon>Bacteria</taxon>
        <taxon>Pseudomonadati</taxon>
        <taxon>Pseudomonadota</taxon>
        <taxon>Betaproteobacteria</taxon>
        <taxon>Burkholderiales</taxon>
        <taxon>Alcaligenaceae</taxon>
        <taxon>Achromobacter</taxon>
    </lineage>
</organism>
<evidence type="ECO:0000256" key="7">
    <source>
        <dbReference type="ARBA" id="ARBA00023136"/>
    </source>
</evidence>
<evidence type="ECO:0000256" key="4">
    <source>
        <dbReference type="ARBA" id="ARBA00022519"/>
    </source>
</evidence>
<name>A0A2N8KLA9_9BURK</name>
<comment type="caution">
    <text evidence="11">The sequence shown here is derived from an EMBL/GenBank/DDBJ whole genome shotgun (WGS) entry which is preliminary data.</text>
</comment>
<keyword evidence="2 9" id="KW-0813">Transport</keyword>
<dbReference type="GO" id="GO:0015740">
    <property type="term" value="P:C4-dicarboxylate transport"/>
    <property type="evidence" value="ECO:0007669"/>
    <property type="project" value="TreeGrafter"/>
</dbReference>
<evidence type="ECO:0000256" key="2">
    <source>
        <dbReference type="ARBA" id="ARBA00022448"/>
    </source>
</evidence>
<dbReference type="AlphaFoldDB" id="A0A2N8KLA9"/>
<feature type="transmembrane region" description="Helical" evidence="9">
    <location>
        <begin position="12"/>
        <end position="33"/>
    </location>
</feature>
<evidence type="ECO:0000256" key="9">
    <source>
        <dbReference type="RuleBase" id="RU369079"/>
    </source>
</evidence>
<dbReference type="Pfam" id="PF04290">
    <property type="entry name" value="DctQ"/>
    <property type="match status" value="1"/>
</dbReference>
<feature type="transmembrane region" description="Helical" evidence="9">
    <location>
        <begin position="45"/>
        <end position="62"/>
    </location>
</feature>
<keyword evidence="7 9" id="KW-0472">Membrane</keyword>
<comment type="similarity">
    <text evidence="8 9">Belongs to the TRAP transporter small permease family.</text>
</comment>
<dbReference type="PANTHER" id="PTHR35011:SF2">
    <property type="entry name" value="2,3-DIKETO-L-GULONATE TRAP TRANSPORTER SMALL PERMEASE PROTEIN YIAM"/>
    <property type="match status" value="1"/>
</dbReference>
<dbReference type="PANTHER" id="PTHR35011">
    <property type="entry name" value="2,3-DIKETO-L-GULONATE TRAP TRANSPORTER SMALL PERMEASE PROTEIN YIAM"/>
    <property type="match status" value="1"/>
</dbReference>
<evidence type="ECO:0000259" key="10">
    <source>
        <dbReference type="Pfam" id="PF04290"/>
    </source>
</evidence>
<keyword evidence="3" id="KW-1003">Cell membrane</keyword>
<evidence type="ECO:0000256" key="6">
    <source>
        <dbReference type="ARBA" id="ARBA00022989"/>
    </source>
</evidence>
<proteinExistence type="inferred from homology"/>
<keyword evidence="5 9" id="KW-0812">Transmembrane</keyword>
<feature type="domain" description="Tripartite ATP-independent periplasmic transporters DctQ component" evidence="10">
    <location>
        <begin position="21"/>
        <end position="148"/>
    </location>
</feature>
<gene>
    <name evidence="11" type="ORF">C1I89_08360</name>
</gene>
<evidence type="ECO:0000256" key="8">
    <source>
        <dbReference type="ARBA" id="ARBA00038436"/>
    </source>
</evidence>
<reference evidence="11 12" key="1">
    <citation type="submission" date="2018-01" db="EMBL/GenBank/DDBJ databases">
        <title>The draft genome of an aniline degradation strain ANB-1.</title>
        <authorList>
            <person name="Zhang L."/>
            <person name="Jiang J."/>
        </authorList>
    </citation>
    <scope>NUCLEOTIDE SEQUENCE [LARGE SCALE GENOMIC DNA]</scope>
    <source>
        <strain evidence="11 12">ANB-1</strain>
    </source>
</reference>
<dbReference type="GO" id="GO:0005886">
    <property type="term" value="C:plasma membrane"/>
    <property type="evidence" value="ECO:0007669"/>
    <property type="project" value="UniProtKB-SubCell"/>
</dbReference>
<comment type="function">
    <text evidence="9">Part of the tripartite ATP-independent periplasmic (TRAP) transport system.</text>
</comment>
<keyword evidence="6 9" id="KW-1133">Transmembrane helix</keyword>
<evidence type="ECO:0000256" key="5">
    <source>
        <dbReference type="ARBA" id="ARBA00022692"/>
    </source>
</evidence>
<feature type="transmembrane region" description="Helical" evidence="9">
    <location>
        <begin position="121"/>
        <end position="141"/>
    </location>
</feature>
<dbReference type="InterPro" id="IPR055348">
    <property type="entry name" value="DctQ"/>
</dbReference>
<sequence>MWKFLDKHLEEVLTVFLLAAMSLLICAQVFMRYVMDSSLAWSEELARYCFIWATYLGVSYAVKRNAHICVEAAVSRLPGRLKAGFVILSHALFIVFAAMVVKEGYALTLKIFKFGQTSSSLGLPMGVIYLAPTVGFALVIFRLVQSIFVELGALRHGGRA</sequence>
<dbReference type="InterPro" id="IPR007387">
    <property type="entry name" value="TRAP_DctQ"/>
</dbReference>